<dbReference type="Proteomes" id="UP001054945">
    <property type="component" value="Unassembled WGS sequence"/>
</dbReference>
<feature type="chain" id="PRO_5043977499" description="Secreted protein" evidence="1">
    <location>
        <begin position="16"/>
        <end position="84"/>
    </location>
</feature>
<dbReference type="EMBL" id="BPLR01010081">
    <property type="protein sequence ID" value="GIY36729.1"/>
    <property type="molecule type" value="Genomic_DNA"/>
</dbReference>
<reference evidence="2 3" key="1">
    <citation type="submission" date="2021-06" db="EMBL/GenBank/DDBJ databases">
        <title>Caerostris extrusa draft genome.</title>
        <authorList>
            <person name="Kono N."/>
            <person name="Arakawa K."/>
        </authorList>
    </citation>
    <scope>NUCLEOTIDE SEQUENCE [LARGE SCALE GENOMIC DNA]</scope>
</reference>
<evidence type="ECO:0000313" key="2">
    <source>
        <dbReference type="EMBL" id="GIY36729.1"/>
    </source>
</evidence>
<feature type="signal peptide" evidence="1">
    <location>
        <begin position="1"/>
        <end position="15"/>
    </location>
</feature>
<comment type="caution">
    <text evidence="2">The sequence shown here is derived from an EMBL/GenBank/DDBJ whole genome shotgun (WGS) entry which is preliminary data.</text>
</comment>
<keyword evidence="3" id="KW-1185">Reference proteome</keyword>
<keyword evidence="1" id="KW-0732">Signal</keyword>
<proteinExistence type="predicted"/>
<evidence type="ECO:0000256" key="1">
    <source>
        <dbReference type="SAM" id="SignalP"/>
    </source>
</evidence>
<gene>
    <name evidence="2" type="ORF">CEXT_524631</name>
</gene>
<dbReference type="AlphaFoldDB" id="A0AAV4SUP8"/>
<name>A0AAV4SUP8_CAEEX</name>
<evidence type="ECO:0008006" key="4">
    <source>
        <dbReference type="Google" id="ProtNLM"/>
    </source>
</evidence>
<organism evidence="2 3">
    <name type="scientific">Caerostris extrusa</name>
    <name type="common">Bark spider</name>
    <name type="synonym">Caerostris bankana</name>
    <dbReference type="NCBI Taxonomy" id="172846"/>
    <lineage>
        <taxon>Eukaryota</taxon>
        <taxon>Metazoa</taxon>
        <taxon>Ecdysozoa</taxon>
        <taxon>Arthropoda</taxon>
        <taxon>Chelicerata</taxon>
        <taxon>Arachnida</taxon>
        <taxon>Araneae</taxon>
        <taxon>Araneomorphae</taxon>
        <taxon>Entelegynae</taxon>
        <taxon>Araneoidea</taxon>
        <taxon>Araneidae</taxon>
        <taxon>Caerostris</taxon>
    </lineage>
</organism>
<sequence>MISFALRSILTRCLALHLSPVMDLRMTPDSAAVSKGVSASRSEACFPSTPKTKGIRIDRLSALISVKLFPVLNRGRDGGILLPD</sequence>
<protein>
    <recommendedName>
        <fullName evidence="4">Secreted protein</fullName>
    </recommendedName>
</protein>
<evidence type="ECO:0000313" key="3">
    <source>
        <dbReference type="Proteomes" id="UP001054945"/>
    </source>
</evidence>
<accession>A0AAV4SUP8</accession>